<reference evidence="1" key="1">
    <citation type="journal article" date="2020" name="Stud. Mycol.">
        <title>101 Dothideomycetes genomes: a test case for predicting lifestyles and emergence of pathogens.</title>
        <authorList>
            <person name="Haridas S."/>
            <person name="Albert R."/>
            <person name="Binder M."/>
            <person name="Bloem J."/>
            <person name="Labutti K."/>
            <person name="Salamov A."/>
            <person name="Andreopoulos B."/>
            <person name="Baker S."/>
            <person name="Barry K."/>
            <person name="Bills G."/>
            <person name="Bluhm B."/>
            <person name="Cannon C."/>
            <person name="Castanera R."/>
            <person name="Culley D."/>
            <person name="Daum C."/>
            <person name="Ezra D."/>
            <person name="Gonzalez J."/>
            <person name="Henrissat B."/>
            <person name="Kuo A."/>
            <person name="Liang C."/>
            <person name="Lipzen A."/>
            <person name="Lutzoni F."/>
            <person name="Magnuson J."/>
            <person name="Mondo S."/>
            <person name="Nolan M."/>
            <person name="Ohm R."/>
            <person name="Pangilinan J."/>
            <person name="Park H.-J."/>
            <person name="Ramirez L."/>
            <person name="Alfaro M."/>
            <person name="Sun H."/>
            <person name="Tritt A."/>
            <person name="Yoshinaga Y."/>
            <person name="Zwiers L.-H."/>
            <person name="Turgeon B."/>
            <person name="Goodwin S."/>
            <person name="Spatafora J."/>
            <person name="Crous P."/>
            <person name="Grigoriev I."/>
        </authorList>
    </citation>
    <scope>NUCLEOTIDE SEQUENCE</scope>
    <source>
        <strain evidence="1">CBS 525.71</strain>
    </source>
</reference>
<protein>
    <submittedName>
        <fullName evidence="1">Benomyl/methotrexate resistance protein</fullName>
    </submittedName>
</protein>
<name>A0ACB6RQ18_9PLEO</name>
<gene>
    <name evidence="1" type="ORF">BU25DRAFT_450932</name>
</gene>
<evidence type="ECO:0000313" key="1">
    <source>
        <dbReference type="EMBL" id="KAF2623971.1"/>
    </source>
</evidence>
<evidence type="ECO:0000313" key="2">
    <source>
        <dbReference type="Proteomes" id="UP000799754"/>
    </source>
</evidence>
<dbReference type="EMBL" id="MU006733">
    <property type="protein sequence ID" value="KAF2623971.1"/>
    <property type="molecule type" value="Genomic_DNA"/>
</dbReference>
<organism evidence="1 2">
    <name type="scientific">Macroventuria anomochaeta</name>
    <dbReference type="NCBI Taxonomy" id="301207"/>
    <lineage>
        <taxon>Eukaryota</taxon>
        <taxon>Fungi</taxon>
        <taxon>Dikarya</taxon>
        <taxon>Ascomycota</taxon>
        <taxon>Pezizomycotina</taxon>
        <taxon>Dothideomycetes</taxon>
        <taxon>Pleosporomycetidae</taxon>
        <taxon>Pleosporales</taxon>
        <taxon>Pleosporineae</taxon>
        <taxon>Didymellaceae</taxon>
        <taxon>Macroventuria</taxon>
    </lineage>
</organism>
<comment type="caution">
    <text evidence="1">The sequence shown here is derived from an EMBL/GenBank/DDBJ whole genome shotgun (WGS) entry which is preliminary data.</text>
</comment>
<dbReference type="Proteomes" id="UP000799754">
    <property type="component" value="Unassembled WGS sequence"/>
</dbReference>
<proteinExistence type="predicted"/>
<sequence length="539" mass="59173">MAQQNLLPNNRWSDTSTVVPTRPVSYADPEKASPPLEEAQAGVPTKPNSNASKAVSRSTQERPTALDWDRPDDPLNPYNWSLVRRWFQTYTISGVALVGTFASSVFTPGINATAVEFGSPIIIATLAFSIYQLGLAFGGPFAAPLSESFGRKPVVFISIPIFALFILGTGFANNMATLVVLRFFAGFFAAPSLSMGAGTLSDLWQPEKRSGPMSMYVAAPFFGNRPALGPLLGAAVTQTVGWRWTSWLILFFTIVLVIIPAPFYWESYKPIILRRRAKENEQPIPPSPFEDATWAKALKIYVSKTLMRPMHMLFTEPIVAAFNTYSAFNFGLLYAFFAAFPQVYLEYYGFDSLSTGLTFLGVGVGVIAATIVIVLFSKKWYLPRVREAIHNDDPAPSFATSRLEPEKRLPLAMVGGPCITIGIFMYGWTTAYQVHWLAPTIAEALFGFGNMLVFMACMMYITDTYGPLYSASAMASNAILRYILGGTFPLFAVQMFRGLGPQWACTLLGCLSILGSCIPFVLAKLGPGLRKKSGYKRDG</sequence>
<accession>A0ACB6RQ18</accession>
<keyword evidence="2" id="KW-1185">Reference proteome</keyword>